<organism evidence="2 3">
    <name type="scientific">Ancylobacter crimeensis</name>
    <dbReference type="NCBI Taxonomy" id="2579147"/>
    <lineage>
        <taxon>Bacteria</taxon>
        <taxon>Pseudomonadati</taxon>
        <taxon>Pseudomonadota</taxon>
        <taxon>Alphaproteobacteria</taxon>
        <taxon>Hyphomicrobiales</taxon>
        <taxon>Xanthobacteraceae</taxon>
        <taxon>Ancylobacter</taxon>
    </lineage>
</organism>
<feature type="region of interest" description="Disordered" evidence="1">
    <location>
        <begin position="115"/>
        <end position="138"/>
    </location>
</feature>
<dbReference type="EMBL" id="JALKCH010000010">
    <property type="protein sequence ID" value="MCK0198365.1"/>
    <property type="molecule type" value="Genomic_DNA"/>
</dbReference>
<dbReference type="RefSeq" id="WP_247030253.1">
    <property type="nucleotide sequence ID" value="NZ_JALKCH010000010.1"/>
</dbReference>
<comment type="caution">
    <text evidence="2">The sequence shown here is derived from an EMBL/GenBank/DDBJ whole genome shotgun (WGS) entry which is preliminary data.</text>
</comment>
<proteinExistence type="predicted"/>
<evidence type="ECO:0000313" key="2">
    <source>
        <dbReference type="EMBL" id="MCK0198365.1"/>
    </source>
</evidence>
<feature type="compositionally biased region" description="Low complexity" evidence="1">
    <location>
        <begin position="115"/>
        <end position="133"/>
    </location>
</feature>
<evidence type="ECO:0000256" key="1">
    <source>
        <dbReference type="SAM" id="MobiDB-lite"/>
    </source>
</evidence>
<name>A0ABT0DEI7_9HYPH</name>
<evidence type="ECO:0000313" key="3">
    <source>
        <dbReference type="Proteomes" id="UP001203284"/>
    </source>
</evidence>
<dbReference type="CDD" id="cd07178">
    <property type="entry name" value="terB_like_YebE"/>
    <property type="match status" value="1"/>
</dbReference>
<protein>
    <submittedName>
        <fullName evidence="2">DUF533 domain-containing protein</fullName>
    </submittedName>
</protein>
<sequence length="269" mass="26627">MFDTRNIDARKLLDQFLTAARTGTGATPTTANSGSGGLGDLLKGGLGGLLGSTGGAGGGAGGSIGGGVGGGLATGALISLVLGSKKGRALAGKAATLGGLALVGTLAYRAWQNHQAGQPPAEAQARAASEAAPALPPRDSVFHPEAAAAGEMPLTLLRTMIAAALADGHVDEAERTAIGARLAESRLAGADNAAAFLAHELASPASVEDIARSVARPEEAVEVYLCALLAIDPDSSAERAFLARLALALRLDPALVPHLEAAARSAHAD</sequence>
<keyword evidence="3" id="KW-1185">Reference proteome</keyword>
<dbReference type="Pfam" id="PF04391">
    <property type="entry name" value="DUF533"/>
    <property type="match status" value="1"/>
</dbReference>
<dbReference type="Proteomes" id="UP001203284">
    <property type="component" value="Unassembled WGS sequence"/>
</dbReference>
<reference evidence="2 3" key="1">
    <citation type="submission" date="2022-04" db="EMBL/GenBank/DDBJ databases">
        <authorList>
            <person name="Grouzdev D.S."/>
            <person name="Pantiukh K.S."/>
            <person name="Krutkina M.S."/>
        </authorList>
    </citation>
    <scope>NUCLEOTIDE SEQUENCE [LARGE SCALE GENOMIC DNA]</scope>
    <source>
        <strain evidence="2 3">6x-1</strain>
    </source>
</reference>
<dbReference type="InterPro" id="IPR007486">
    <property type="entry name" value="YebE"/>
</dbReference>
<accession>A0ABT0DEI7</accession>
<dbReference type="InterPro" id="IPR029024">
    <property type="entry name" value="TerB-like"/>
</dbReference>
<dbReference type="SUPFAM" id="SSF158682">
    <property type="entry name" value="TerB-like"/>
    <property type="match status" value="1"/>
</dbReference>
<gene>
    <name evidence="2" type="ORF">MWN34_15740</name>
</gene>
<dbReference type="Gene3D" id="1.10.3680.10">
    <property type="entry name" value="TerB-like"/>
    <property type="match status" value="1"/>
</dbReference>